<dbReference type="Gene3D" id="3.30.160.250">
    <property type="match status" value="1"/>
</dbReference>
<evidence type="ECO:0000313" key="3">
    <source>
        <dbReference type="Proteomes" id="UP000262371"/>
    </source>
</evidence>
<protein>
    <submittedName>
        <fullName evidence="2">Type II toxin-antitoxin system HicB family antitoxin</fullName>
    </submittedName>
</protein>
<sequence length="138" mass="14863">MRYPVVIERGSEATAFGVVFPDLPGCFSAGDTLDEAISNAEEAAAAWIDATLDAGEAVPSPSTLDTIQNNPDYEGWTVGFVTIDPTVLDDRVERANISLPRRVLERLDALARSSHESRSGMIATMTLQARLTPAVRSK</sequence>
<keyword evidence="3" id="KW-1185">Reference proteome</keyword>
<name>A0A371Z180_9PROT</name>
<dbReference type="InterPro" id="IPR035069">
    <property type="entry name" value="TTHA1013/TTHA0281-like"/>
</dbReference>
<dbReference type="AlphaFoldDB" id="A0A371Z180"/>
<comment type="caution">
    <text evidence="2">The sequence shown here is derived from an EMBL/GenBank/DDBJ whole genome shotgun (WGS) entry which is preliminary data.</text>
</comment>
<dbReference type="PANTHER" id="PTHR34504">
    <property type="entry name" value="ANTITOXIN HICB"/>
    <property type="match status" value="1"/>
</dbReference>
<reference evidence="2 3" key="1">
    <citation type="submission" date="2018-08" db="EMBL/GenBank/DDBJ databases">
        <title>Komagataeibacter sp. AV 382.</title>
        <authorList>
            <person name="Skraban J."/>
            <person name="Trcek J."/>
        </authorList>
    </citation>
    <scope>NUCLEOTIDE SEQUENCE [LARGE SCALE GENOMIC DNA]</scope>
    <source>
        <strain evidence="2 3">AV 382</strain>
    </source>
</reference>
<feature type="domain" description="HicB-like antitoxin of toxin-antitoxin system" evidence="1">
    <location>
        <begin position="3"/>
        <end position="125"/>
    </location>
</feature>
<organism evidence="2 3">
    <name type="scientific">Komagataeibacter melaceti</name>
    <dbReference type="NCBI Taxonomy" id="2766577"/>
    <lineage>
        <taxon>Bacteria</taxon>
        <taxon>Pseudomonadati</taxon>
        <taxon>Pseudomonadota</taxon>
        <taxon>Alphaproteobacteria</taxon>
        <taxon>Acetobacterales</taxon>
        <taxon>Acetobacteraceae</taxon>
        <taxon>Komagataeibacter</taxon>
    </lineage>
</organism>
<dbReference type="EMBL" id="QUWV01000056">
    <property type="protein sequence ID" value="RFD20149.1"/>
    <property type="molecule type" value="Genomic_DNA"/>
</dbReference>
<dbReference type="PANTHER" id="PTHR34504:SF2">
    <property type="entry name" value="UPF0150 PROTEIN SSL0259"/>
    <property type="match status" value="1"/>
</dbReference>
<dbReference type="RefSeq" id="WP_116702800.1">
    <property type="nucleotide sequence ID" value="NZ_QUWV01000056.1"/>
</dbReference>
<proteinExistence type="predicted"/>
<dbReference type="InterPro" id="IPR051404">
    <property type="entry name" value="TA_system_antitoxin"/>
</dbReference>
<dbReference type="Proteomes" id="UP000262371">
    <property type="component" value="Unassembled WGS sequence"/>
</dbReference>
<accession>A0A371Z180</accession>
<gene>
    <name evidence="2" type="ORF">DY926_07455</name>
</gene>
<dbReference type="SUPFAM" id="SSF143100">
    <property type="entry name" value="TTHA1013/TTHA0281-like"/>
    <property type="match status" value="1"/>
</dbReference>
<evidence type="ECO:0000259" key="1">
    <source>
        <dbReference type="Pfam" id="PF15919"/>
    </source>
</evidence>
<dbReference type="OrthoDB" id="9807959at2"/>
<dbReference type="InterPro" id="IPR031807">
    <property type="entry name" value="HicB-like"/>
</dbReference>
<evidence type="ECO:0000313" key="2">
    <source>
        <dbReference type="EMBL" id="RFD20149.1"/>
    </source>
</evidence>
<dbReference type="Pfam" id="PF15919">
    <property type="entry name" value="HicB_lk_antitox"/>
    <property type="match status" value="1"/>
</dbReference>